<gene>
    <name evidence="1" type="ORF">C5467_04035</name>
</gene>
<dbReference type="Proteomes" id="UP000295598">
    <property type="component" value="Unassembled WGS sequence"/>
</dbReference>
<comment type="caution">
    <text evidence="1">The sequence shown here is derived from an EMBL/GenBank/DDBJ whole genome shotgun (WGS) entry which is preliminary data.</text>
</comment>
<dbReference type="EMBL" id="PUJY01000004">
    <property type="protein sequence ID" value="TDB61666.1"/>
    <property type="molecule type" value="Genomic_DNA"/>
</dbReference>
<evidence type="ECO:0000313" key="1">
    <source>
        <dbReference type="EMBL" id="TDB61666.1"/>
    </source>
</evidence>
<dbReference type="InterPro" id="IPR003458">
    <property type="entry name" value="Phage_T4_Gp38_tail_assem"/>
</dbReference>
<sequence length="66" mass="7497">MSAEKERGNILTTVVMKTQIRQTQLILGIITDEGKAELIEWMLYAQKIQAVDPSTVPDIQWPKTPE</sequence>
<organism evidence="1 2">
    <name type="scientific">Photorhabdus khanii subsp. guanajuatensis</name>
    <dbReference type="NCBI Taxonomy" id="2100166"/>
    <lineage>
        <taxon>Bacteria</taxon>
        <taxon>Pseudomonadati</taxon>
        <taxon>Pseudomonadota</taxon>
        <taxon>Gammaproteobacteria</taxon>
        <taxon>Enterobacterales</taxon>
        <taxon>Morganellaceae</taxon>
        <taxon>Photorhabdus</taxon>
    </lineage>
</organism>
<evidence type="ECO:0000313" key="2">
    <source>
        <dbReference type="Proteomes" id="UP000295598"/>
    </source>
</evidence>
<accession>A0A4R4K582</accession>
<reference evidence="1 2" key="1">
    <citation type="journal article" date="2019" name="Int. J. Syst. Evol. Microbiol.">
        <title>Photorhabdus khanii subsp. guanajuatensis subsp. nov., isolated from Heterorhabditis atacamensis, and Photorhabdus luminescens subsp. mexicana subsp. nov., isolated from Heterorhabditis mexicana entomopathogenic nematodes.</title>
        <authorList>
            <person name="Machado R.A.R."/>
            <person name="Bruno P."/>
            <person name="Arce C.C.M."/>
            <person name="Liechti N."/>
            <person name="Kohler A."/>
            <person name="Bernal J."/>
            <person name="Bruggmann R."/>
            <person name="Turlings T.C.J."/>
        </authorList>
    </citation>
    <scope>NUCLEOTIDE SEQUENCE [LARGE SCALE GENOMIC DNA]</scope>
    <source>
        <strain evidence="1 2">MEX20-17</strain>
    </source>
</reference>
<proteinExistence type="predicted"/>
<name>A0A4R4K582_9GAMM</name>
<dbReference type="RefSeq" id="WP_132352672.1">
    <property type="nucleotide sequence ID" value="NZ_CAWOJO010000004.1"/>
</dbReference>
<dbReference type="AlphaFoldDB" id="A0A4R4K582"/>
<dbReference type="Pfam" id="PF02413">
    <property type="entry name" value="Caudo_TAP"/>
    <property type="match status" value="1"/>
</dbReference>
<protein>
    <submittedName>
        <fullName evidence="1">Phage tail protein</fullName>
    </submittedName>
</protein>